<keyword evidence="13" id="KW-0732">Signal</keyword>
<dbReference type="FunFam" id="2.20.25.10:FF:000005">
    <property type="entry name" value="DNA-directed RNA polymerase subunit"/>
    <property type="match status" value="1"/>
</dbReference>
<reference evidence="15 16" key="1">
    <citation type="submission" date="2015-05" db="EMBL/GenBank/DDBJ databases">
        <authorList>
            <person name="Wang D.B."/>
            <person name="Wang M."/>
        </authorList>
    </citation>
    <scope>NUCLEOTIDE SEQUENCE [LARGE SCALE GENOMIC DNA]</scope>
    <source>
        <strain evidence="15">VL1</strain>
    </source>
</reference>
<evidence type="ECO:0000256" key="10">
    <source>
        <dbReference type="ARBA" id="ARBA00078207"/>
    </source>
</evidence>
<dbReference type="SMART" id="SM00661">
    <property type="entry name" value="RPOL9"/>
    <property type="match status" value="1"/>
</dbReference>
<evidence type="ECO:0000256" key="2">
    <source>
        <dbReference type="ARBA" id="ARBA00020093"/>
    </source>
</evidence>
<keyword evidence="16" id="KW-1185">Reference proteome</keyword>
<evidence type="ECO:0000256" key="11">
    <source>
        <dbReference type="PROSITE-ProRule" id="PRU00472"/>
    </source>
</evidence>
<dbReference type="PROSITE" id="PS51133">
    <property type="entry name" value="ZF_TFIIS_2"/>
    <property type="match status" value="1"/>
</dbReference>
<evidence type="ECO:0000256" key="4">
    <source>
        <dbReference type="ARBA" id="ARBA00022723"/>
    </source>
</evidence>
<dbReference type="STRING" id="100787.A0A0G4KC68"/>
<dbReference type="InterPro" id="IPR001529">
    <property type="entry name" value="Zn_ribbon_RPB9"/>
</dbReference>
<evidence type="ECO:0000256" key="7">
    <source>
        <dbReference type="ARBA" id="ARBA00023163"/>
    </source>
</evidence>
<feature type="signal peptide" evidence="13">
    <location>
        <begin position="1"/>
        <end position="19"/>
    </location>
</feature>
<evidence type="ECO:0000313" key="16">
    <source>
        <dbReference type="Proteomes" id="UP000044602"/>
    </source>
</evidence>
<keyword evidence="3 12" id="KW-0240">DNA-directed RNA polymerase</keyword>
<comment type="similarity">
    <text evidence="12">Belongs to the archaeal rpoM/eukaryotic RPA12/RPB9/RPC11 RNA polymerase family.</text>
</comment>
<feature type="chain" id="PRO_5002565617" description="DNA-directed RNA polymerase III subunit RPC10" evidence="13">
    <location>
        <begin position="20"/>
        <end position="627"/>
    </location>
</feature>
<dbReference type="SMART" id="SM00440">
    <property type="entry name" value="ZnF_C2C2"/>
    <property type="match status" value="1"/>
</dbReference>
<dbReference type="GO" id="GO:0008270">
    <property type="term" value="F:zinc ion binding"/>
    <property type="evidence" value="ECO:0007669"/>
    <property type="project" value="UniProtKB-KW"/>
</dbReference>
<dbReference type="Pfam" id="PF01096">
    <property type="entry name" value="Zn_ribbon_TFIIS"/>
    <property type="match status" value="1"/>
</dbReference>
<evidence type="ECO:0000256" key="1">
    <source>
        <dbReference type="ARBA" id="ARBA00004123"/>
    </source>
</evidence>
<dbReference type="SUPFAM" id="SSF49870">
    <property type="entry name" value="Osmotin, thaumatin-like protein"/>
    <property type="match status" value="2"/>
</dbReference>
<dbReference type="Pfam" id="PF00314">
    <property type="entry name" value="Thaumatin"/>
    <property type="match status" value="2"/>
</dbReference>
<keyword evidence="6" id="KW-0862">Zinc</keyword>
<proteinExistence type="inferred from homology"/>
<keyword evidence="4 12" id="KW-0479">Metal-binding</keyword>
<evidence type="ECO:0000256" key="9">
    <source>
        <dbReference type="ARBA" id="ARBA00029985"/>
    </source>
</evidence>
<evidence type="ECO:0000313" key="15">
    <source>
        <dbReference type="EMBL" id="CRJ79422.1"/>
    </source>
</evidence>
<evidence type="ECO:0000256" key="8">
    <source>
        <dbReference type="ARBA" id="ARBA00023242"/>
    </source>
</evidence>
<comment type="subcellular location">
    <subcellularLocation>
        <location evidence="1">Nucleus</location>
    </subcellularLocation>
</comment>
<dbReference type="InterPro" id="IPR037176">
    <property type="entry name" value="Osmotin/thaumatin-like_sf"/>
</dbReference>
<dbReference type="SUPFAM" id="SSF57783">
    <property type="entry name" value="Zinc beta-ribbon"/>
    <property type="match status" value="1"/>
</dbReference>
<accession>A0A0G4KC68</accession>
<dbReference type="InterPro" id="IPR034014">
    <property type="entry name" value="Zn_ribbon_RPC11_C"/>
</dbReference>
<dbReference type="CDD" id="cd10509">
    <property type="entry name" value="Zn-ribbon_RPC11"/>
    <property type="match status" value="1"/>
</dbReference>
<evidence type="ECO:0000256" key="6">
    <source>
        <dbReference type="ARBA" id="ARBA00022833"/>
    </source>
</evidence>
<dbReference type="GO" id="GO:0003676">
    <property type="term" value="F:nucleic acid binding"/>
    <property type="evidence" value="ECO:0007669"/>
    <property type="project" value="InterPro"/>
</dbReference>
<dbReference type="Gene3D" id="2.20.25.10">
    <property type="match status" value="1"/>
</dbReference>
<sequence length="627" mass="67823">MSKTACIASLFALVTHSAASPDLNIDKSYLDPSRGYVAPRQGPSSNWKGDKKPLKITNKCPDTLWPALLTQHGDGPDSGGFELESGESKTLWIGSTWQGRVWGRTNCTVDGESARCRTGDCFGKLECGFAGEVPATLAEFTLAGGISNAQTFYDISLVDGYNLPMAINYIPAANTTFIPPNLTNAACIATPGYLAAGALSGEDYSNSTYPIPWEPYESNDSARDWCPWSLLAYPPDKPGDGRSTTILRTLGQYMSEVAASGHLTDESLAAVSNLSYIEKRAEETAAAVGLARPASFWTLSAAVAANTTFIPPNLTNAACIATPGYLAAGALSGEDYSNSTYPIPWEPYESNDSARDWCPWSLLAYPPDKPGDGIYPYPDDDIKRPDFSPCLSQCAATGRDEDCCVGDYHDAEICKPGRYSSLMKTICPDAYSFAFDDQQSTFIVPSGGGWEVLFCPAGRSTTILRTLGQYMSEVAASGHLTDESLAAVSNLSYIEKRAEETAAAVGFARPALFWTLSAVVVCPNCANILTVSAVGSVRNRLECRTCPFEHPITAPIYSRREFERKEREDVFGGPGEWDNADKARAQCPKEGCNGDEAAFFQVQIRSADEPMTTFFKCMACGNRWREN</sequence>
<dbReference type="Gene3D" id="2.60.110.10">
    <property type="entry name" value="Thaumatin"/>
    <property type="match status" value="2"/>
</dbReference>
<name>A0A0G4KC68_VERLO</name>
<dbReference type="EMBL" id="CVQH01000001">
    <property type="protein sequence ID" value="CRJ79422.1"/>
    <property type="molecule type" value="Genomic_DNA"/>
</dbReference>
<dbReference type="Proteomes" id="UP000044602">
    <property type="component" value="Unassembled WGS sequence"/>
</dbReference>
<dbReference type="PROSITE" id="PS51367">
    <property type="entry name" value="THAUMATIN_2"/>
    <property type="match status" value="1"/>
</dbReference>
<dbReference type="AlphaFoldDB" id="A0A0G4KC68"/>
<dbReference type="InterPro" id="IPR001222">
    <property type="entry name" value="Znf_TFIIS"/>
</dbReference>
<organism evidence="15 16">
    <name type="scientific">Verticillium longisporum</name>
    <name type="common">Verticillium dahliae var. longisporum</name>
    <dbReference type="NCBI Taxonomy" id="100787"/>
    <lineage>
        <taxon>Eukaryota</taxon>
        <taxon>Fungi</taxon>
        <taxon>Dikarya</taxon>
        <taxon>Ascomycota</taxon>
        <taxon>Pezizomycotina</taxon>
        <taxon>Sordariomycetes</taxon>
        <taxon>Hypocreomycetidae</taxon>
        <taxon>Glomerellales</taxon>
        <taxon>Plectosphaerellaceae</taxon>
        <taxon>Verticillium</taxon>
    </lineage>
</organism>
<dbReference type="PRINTS" id="PR00347">
    <property type="entry name" value="THAUMATIN"/>
</dbReference>
<evidence type="ECO:0000256" key="5">
    <source>
        <dbReference type="ARBA" id="ARBA00022771"/>
    </source>
</evidence>
<evidence type="ECO:0000259" key="14">
    <source>
        <dbReference type="PROSITE" id="PS51133"/>
    </source>
</evidence>
<keyword evidence="8" id="KW-0539">Nucleus</keyword>
<evidence type="ECO:0000256" key="13">
    <source>
        <dbReference type="SAM" id="SignalP"/>
    </source>
</evidence>
<protein>
    <recommendedName>
        <fullName evidence="2">DNA-directed RNA polymerase III subunit RPC10</fullName>
    </recommendedName>
    <alternativeName>
        <fullName evidence="10">DNA-directed RNA polymerases III 12.5 kDa polypeptide</fullName>
    </alternativeName>
    <alternativeName>
        <fullName evidence="9">RNA polymerase III subunit C11</fullName>
    </alternativeName>
</protein>
<dbReference type="PANTHER" id="PTHR31048">
    <property type="entry name" value="OS03G0233200 PROTEIN"/>
    <property type="match status" value="1"/>
</dbReference>
<feature type="domain" description="TFIIS-type" evidence="14">
    <location>
        <begin position="583"/>
        <end position="625"/>
    </location>
</feature>
<gene>
    <name evidence="15" type="ORF">BN1708_000012</name>
</gene>
<dbReference type="GO" id="GO:0005666">
    <property type="term" value="C:RNA polymerase III complex"/>
    <property type="evidence" value="ECO:0007669"/>
    <property type="project" value="UniProtKB-ARBA"/>
</dbReference>
<evidence type="ECO:0000256" key="3">
    <source>
        <dbReference type="ARBA" id="ARBA00022478"/>
    </source>
</evidence>
<dbReference type="GO" id="GO:0006386">
    <property type="term" value="P:termination of RNA polymerase III transcription"/>
    <property type="evidence" value="ECO:0007669"/>
    <property type="project" value="UniProtKB-ARBA"/>
</dbReference>
<keyword evidence="5 11" id="KW-0863">Zinc-finger</keyword>
<dbReference type="InterPro" id="IPR001938">
    <property type="entry name" value="Thaumatin"/>
</dbReference>
<evidence type="ECO:0000256" key="12">
    <source>
        <dbReference type="RuleBase" id="RU003474"/>
    </source>
</evidence>
<keyword evidence="7 12" id="KW-0804">Transcription</keyword>
<dbReference type="SMART" id="SM00205">
    <property type="entry name" value="THN"/>
    <property type="match status" value="1"/>
</dbReference>